<organism evidence="1 2">
    <name type="scientific">Caerostris darwini</name>
    <dbReference type="NCBI Taxonomy" id="1538125"/>
    <lineage>
        <taxon>Eukaryota</taxon>
        <taxon>Metazoa</taxon>
        <taxon>Ecdysozoa</taxon>
        <taxon>Arthropoda</taxon>
        <taxon>Chelicerata</taxon>
        <taxon>Arachnida</taxon>
        <taxon>Araneae</taxon>
        <taxon>Araneomorphae</taxon>
        <taxon>Entelegynae</taxon>
        <taxon>Araneoidea</taxon>
        <taxon>Araneidae</taxon>
        <taxon>Caerostris</taxon>
    </lineage>
</organism>
<reference evidence="1 2" key="1">
    <citation type="submission" date="2021-06" db="EMBL/GenBank/DDBJ databases">
        <title>Caerostris darwini draft genome.</title>
        <authorList>
            <person name="Kono N."/>
            <person name="Arakawa K."/>
        </authorList>
    </citation>
    <scope>NUCLEOTIDE SEQUENCE [LARGE SCALE GENOMIC DNA]</scope>
</reference>
<comment type="caution">
    <text evidence="1">The sequence shown here is derived from an EMBL/GenBank/DDBJ whole genome shotgun (WGS) entry which is preliminary data.</text>
</comment>
<evidence type="ECO:0000313" key="1">
    <source>
        <dbReference type="EMBL" id="GIY19972.1"/>
    </source>
</evidence>
<sequence>MQMHPMNEGYTKRKERPESLADNFAIQAIKHQPLVLLPLLWPRGTREDTNRLSRKTLPVDEVTVDRENAKILVSFSSSEFELLVCVCLQSEFSYWTGWKDSLGVFESLGANCLSPLVLSQAFPNQPTSIQRKWKCAPQTEATQRGKRPESLADNLAIRAIKHPPLALLPPTLPSRYPRYESSEQEDPFLDKVTVTGKM</sequence>
<accession>A0AAV4RF51</accession>
<evidence type="ECO:0000313" key="2">
    <source>
        <dbReference type="Proteomes" id="UP001054837"/>
    </source>
</evidence>
<proteinExistence type="predicted"/>
<dbReference type="EMBL" id="BPLQ01006085">
    <property type="protein sequence ID" value="GIY19972.1"/>
    <property type="molecule type" value="Genomic_DNA"/>
</dbReference>
<dbReference type="Proteomes" id="UP001054837">
    <property type="component" value="Unassembled WGS sequence"/>
</dbReference>
<gene>
    <name evidence="1" type="ORF">CDAR_583821</name>
</gene>
<name>A0AAV4RF51_9ARAC</name>
<dbReference type="AlphaFoldDB" id="A0AAV4RF51"/>
<keyword evidence="2" id="KW-1185">Reference proteome</keyword>
<protein>
    <submittedName>
        <fullName evidence="1">Uncharacterized protein</fullName>
    </submittedName>
</protein>